<evidence type="ECO:0000313" key="1">
    <source>
        <dbReference type="EMBL" id="RGW38870.1"/>
    </source>
</evidence>
<dbReference type="EMBL" id="QSAG01000073">
    <property type="protein sequence ID" value="RGW38870.1"/>
    <property type="molecule type" value="Genomic_DNA"/>
</dbReference>
<organism evidence="1 2">
    <name type="scientific">Segatella copri</name>
    <dbReference type="NCBI Taxonomy" id="165179"/>
    <lineage>
        <taxon>Bacteria</taxon>
        <taxon>Pseudomonadati</taxon>
        <taxon>Bacteroidota</taxon>
        <taxon>Bacteroidia</taxon>
        <taxon>Bacteroidales</taxon>
        <taxon>Prevotellaceae</taxon>
        <taxon>Segatella</taxon>
    </lineage>
</organism>
<reference evidence="1 2" key="1">
    <citation type="submission" date="2018-08" db="EMBL/GenBank/DDBJ databases">
        <title>A genome reference for cultivated species of the human gut microbiota.</title>
        <authorList>
            <person name="Zou Y."/>
            <person name="Xue W."/>
            <person name="Luo G."/>
        </authorList>
    </citation>
    <scope>NUCLEOTIDE SEQUENCE [LARGE SCALE GENOMIC DNA]</scope>
    <source>
        <strain evidence="1 2">AF12-50</strain>
    </source>
</reference>
<dbReference type="AlphaFoldDB" id="A0AA93BEC7"/>
<proteinExistence type="predicted"/>
<dbReference type="Proteomes" id="UP000283785">
    <property type="component" value="Unassembled WGS sequence"/>
</dbReference>
<sequence length="85" mass="9441">MVWGVVTGGNKVTIKTPLIATRYSFIISGLRCEVADVALIWRKKSFKEFGFGSKQIESCTSLHKFIRFIEVTDTTSLGDGYDFAG</sequence>
<accession>A0AA93BEC7</accession>
<gene>
    <name evidence="1" type="ORF">DWV76_16545</name>
</gene>
<protein>
    <submittedName>
        <fullName evidence="1">Uncharacterized protein</fullName>
    </submittedName>
</protein>
<evidence type="ECO:0000313" key="2">
    <source>
        <dbReference type="Proteomes" id="UP000283785"/>
    </source>
</evidence>
<name>A0AA93BEC7_9BACT</name>
<comment type="caution">
    <text evidence="1">The sequence shown here is derived from an EMBL/GenBank/DDBJ whole genome shotgun (WGS) entry which is preliminary data.</text>
</comment>